<dbReference type="PROSITE" id="PS00587">
    <property type="entry name" value="GLYCOSYL_HYDROL_F17"/>
    <property type="match status" value="1"/>
</dbReference>
<dbReference type="InterPro" id="IPR000490">
    <property type="entry name" value="Glyco_hydro_17"/>
</dbReference>
<evidence type="ECO:0000256" key="6">
    <source>
        <dbReference type="SAM" id="SignalP"/>
    </source>
</evidence>
<keyword evidence="8" id="KW-1185">Reference proteome</keyword>
<dbReference type="InterPro" id="IPR044965">
    <property type="entry name" value="Glyco_hydro_17_plant"/>
</dbReference>
<dbReference type="InterPro" id="IPR017853">
    <property type="entry name" value="GH"/>
</dbReference>
<keyword evidence="2 5" id="KW-0378">Hydrolase</keyword>
<dbReference type="OrthoDB" id="1293114at2759"/>
<evidence type="ECO:0008006" key="9">
    <source>
        <dbReference type="Google" id="ProtNLM"/>
    </source>
</evidence>
<evidence type="ECO:0000313" key="8">
    <source>
        <dbReference type="Proteomes" id="UP001141806"/>
    </source>
</evidence>
<comment type="similarity">
    <text evidence="1 4">Belongs to the glycosyl hydrolase 17 family.</text>
</comment>
<evidence type="ECO:0000256" key="4">
    <source>
        <dbReference type="RuleBase" id="RU004335"/>
    </source>
</evidence>
<feature type="chain" id="PRO_5040206786" description="Glucan endo-1,3-beta-D-glucosidase" evidence="6">
    <location>
        <begin position="28"/>
        <end position="399"/>
    </location>
</feature>
<dbReference type="Proteomes" id="UP001141806">
    <property type="component" value="Unassembled WGS sequence"/>
</dbReference>
<dbReference type="PANTHER" id="PTHR32227">
    <property type="entry name" value="GLUCAN ENDO-1,3-BETA-GLUCOSIDASE BG1-RELATED-RELATED"/>
    <property type="match status" value="1"/>
</dbReference>
<evidence type="ECO:0000256" key="2">
    <source>
        <dbReference type="ARBA" id="ARBA00022801"/>
    </source>
</evidence>
<evidence type="ECO:0000256" key="5">
    <source>
        <dbReference type="RuleBase" id="RU004336"/>
    </source>
</evidence>
<dbReference type="GO" id="GO:0005975">
    <property type="term" value="P:carbohydrate metabolic process"/>
    <property type="evidence" value="ECO:0007669"/>
    <property type="project" value="InterPro"/>
</dbReference>
<dbReference type="AlphaFoldDB" id="A0A9Q0QU71"/>
<dbReference type="Pfam" id="PF00332">
    <property type="entry name" value="Glyco_hydro_17"/>
    <property type="match status" value="1"/>
</dbReference>
<organism evidence="7 8">
    <name type="scientific">Protea cynaroides</name>
    <dbReference type="NCBI Taxonomy" id="273540"/>
    <lineage>
        <taxon>Eukaryota</taxon>
        <taxon>Viridiplantae</taxon>
        <taxon>Streptophyta</taxon>
        <taxon>Embryophyta</taxon>
        <taxon>Tracheophyta</taxon>
        <taxon>Spermatophyta</taxon>
        <taxon>Magnoliopsida</taxon>
        <taxon>Proteales</taxon>
        <taxon>Proteaceae</taxon>
        <taxon>Protea</taxon>
    </lineage>
</organism>
<accession>A0A9Q0QU71</accession>
<gene>
    <name evidence="7" type="ORF">NE237_005036</name>
</gene>
<keyword evidence="6" id="KW-0732">Signal</keyword>
<sequence length="399" mass="44596">MSLFSENFHVFFFFFFFLTLHFSSSSAASIPAVGVTFSTNATVYLPRPERVASALRSLKIACVRLPDPNPKNIRAFTYSDISLLLSIPNSFVPEMALNQSNALKWLSHNVVPFYPHALISSISVGDDVLKPSSTNLSDSVLPAIRNVYRGLHQLGIRKISVSTTFSFVDVVTTAFPPSSAEFRKPIVQSLVKPLLEFLSSTNSSLLINMHPYKLYRSHPEIPIGFALFQEQPFNFRDDLKTGARYRNLFDMMVDSVISATATLGHDRIPVVVTETGWPSYGGEDEGDATEDYAHMYNTGLLKHLQSGLGTPLRREGVAEIYIYELFDEDGKKTTSERHWGILYPNLTKKYEIDFSGSAESGRGTDDCFQRVMGSLLLTLILVEVLVQQLVLEDRVNSRA</sequence>
<dbReference type="GO" id="GO:0004553">
    <property type="term" value="F:hydrolase activity, hydrolyzing O-glycosyl compounds"/>
    <property type="evidence" value="ECO:0007669"/>
    <property type="project" value="InterPro"/>
</dbReference>
<name>A0A9Q0QU71_9MAGN</name>
<evidence type="ECO:0000256" key="3">
    <source>
        <dbReference type="ARBA" id="ARBA00023295"/>
    </source>
</evidence>
<proteinExistence type="inferred from homology"/>
<reference evidence="7" key="1">
    <citation type="journal article" date="2023" name="Plant J.">
        <title>The genome of the king protea, Protea cynaroides.</title>
        <authorList>
            <person name="Chang J."/>
            <person name="Duong T.A."/>
            <person name="Schoeman C."/>
            <person name="Ma X."/>
            <person name="Roodt D."/>
            <person name="Barker N."/>
            <person name="Li Z."/>
            <person name="Van de Peer Y."/>
            <person name="Mizrachi E."/>
        </authorList>
    </citation>
    <scope>NUCLEOTIDE SEQUENCE</scope>
    <source>
        <tissue evidence="7">Young leaves</tissue>
    </source>
</reference>
<feature type="signal peptide" evidence="6">
    <location>
        <begin position="1"/>
        <end position="27"/>
    </location>
</feature>
<dbReference type="SUPFAM" id="SSF51445">
    <property type="entry name" value="(Trans)glycosidases"/>
    <property type="match status" value="1"/>
</dbReference>
<evidence type="ECO:0000256" key="1">
    <source>
        <dbReference type="ARBA" id="ARBA00008773"/>
    </source>
</evidence>
<evidence type="ECO:0000313" key="7">
    <source>
        <dbReference type="EMBL" id="KAJ4971937.1"/>
    </source>
</evidence>
<keyword evidence="3 5" id="KW-0326">Glycosidase</keyword>
<dbReference type="Gene3D" id="3.20.20.80">
    <property type="entry name" value="Glycosidases"/>
    <property type="match status" value="1"/>
</dbReference>
<comment type="caution">
    <text evidence="7">The sequence shown here is derived from an EMBL/GenBank/DDBJ whole genome shotgun (WGS) entry which is preliminary data.</text>
</comment>
<protein>
    <recommendedName>
        <fullName evidence="9">Glucan endo-1,3-beta-D-glucosidase</fullName>
    </recommendedName>
</protein>
<dbReference type="EMBL" id="JAMYWD010000005">
    <property type="protein sequence ID" value="KAJ4971937.1"/>
    <property type="molecule type" value="Genomic_DNA"/>
</dbReference>